<organism evidence="1 2">
    <name type="scientific">Dentiscutata heterogama</name>
    <dbReference type="NCBI Taxonomy" id="1316150"/>
    <lineage>
        <taxon>Eukaryota</taxon>
        <taxon>Fungi</taxon>
        <taxon>Fungi incertae sedis</taxon>
        <taxon>Mucoromycota</taxon>
        <taxon>Glomeromycotina</taxon>
        <taxon>Glomeromycetes</taxon>
        <taxon>Diversisporales</taxon>
        <taxon>Gigasporaceae</taxon>
        <taxon>Dentiscutata</taxon>
    </lineage>
</organism>
<dbReference type="EMBL" id="CAJVPU010002282">
    <property type="protein sequence ID" value="CAG8498445.1"/>
    <property type="molecule type" value="Genomic_DNA"/>
</dbReference>
<accession>A0ACA9KZX9</accession>
<dbReference type="Proteomes" id="UP000789702">
    <property type="component" value="Unassembled WGS sequence"/>
</dbReference>
<evidence type="ECO:0000313" key="1">
    <source>
        <dbReference type="EMBL" id="CAG8498445.1"/>
    </source>
</evidence>
<name>A0ACA9KZX9_9GLOM</name>
<keyword evidence="2" id="KW-1185">Reference proteome</keyword>
<sequence>METVNERNGTDSTSRLPLSTYSQLPPLQKQIRQDPQPLGFDKNDASTFTYQTDKSEVTVLDIKALVQSALEQAKVDPEVVYAAAQLVLLAKQDRNNGYFVDANSTGILDVTANRPSAMSLSNLLLPDEAGSSSKATSFASLSVMQRSKFISFFTTMSKKNLPEHVYISSKIPDKPAPDWTRFVCVSDTHNKVSLETYNVPEGDVLRDLTEVGKLVQIKAAIDWIKSLPHKLKIVIAGNHDLTLDKPFYEESWNRFNQYKEDANEAINLMRNAGNGIVYLEDESFTIPESGYQMYGSPYTPRFYDWAFNGDRGSFLKEKWSKIPPTTHILMTHGPPSGILDLTASGESAGCVDLLQRIQEIKPLVHVFGHIHEGYGVLKKKWETKNNEDKNSTIFINASSVTRGYKPKNNAIVFDLPPLN</sequence>
<reference evidence="1" key="1">
    <citation type="submission" date="2021-06" db="EMBL/GenBank/DDBJ databases">
        <authorList>
            <person name="Kallberg Y."/>
            <person name="Tangrot J."/>
            <person name="Rosling A."/>
        </authorList>
    </citation>
    <scope>NUCLEOTIDE SEQUENCE</scope>
    <source>
        <strain evidence="1">IL203A</strain>
    </source>
</reference>
<proteinExistence type="predicted"/>
<gene>
    <name evidence="1" type="ORF">DHETER_LOCUS2894</name>
</gene>
<protein>
    <submittedName>
        <fullName evidence="1">3642_t:CDS:1</fullName>
    </submittedName>
</protein>
<evidence type="ECO:0000313" key="2">
    <source>
        <dbReference type="Proteomes" id="UP000789702"/>
    </source>
</evidence>
<comment type="caution">
    <text evidence="1">The sequence shown here is derived from an EMBL/GenBank/DDBJ whole genome shotgun (WGS) entry which is preliminary data.</text>
</comment>